<gene>
    <name evidence="8" type="ORF">KGQ19_13410</name>
</gene>
<keyword evidence="5" id="KW-0560">Oxidoreductase</keyword>
<evidence type="ECO:0000259" key="7">
    <source>
        <dbReference type="Pfam" id="PF02770"/>
    </source>
</evidence>
<protein>
    <submittedName>
        <fullName evidence="8">Acyl-CoA dehydrogenase</fullName>
    </submittedName>
</protein>
<comment type="similarity">
    <text evidence="2 5">Belongs to the acyl-CoA dehydrogenase family.</text>
</comment>
<dbReference type="SUPFAM" id="SSF47203">
    <property type="entry name" value="Acyl-CoA dehydrogenase C-terminal domain-like"/>
    <property type="match status" value="1"/>
</dbReference>
<dbReference type="Pfam" id="PF00441">
    <property type="entry name" value="Acyl-CoA_dh_1"/>
    <property type="match status" value="1"/>
</dbReference>
<evidence type="ECO:0000256" key="5">
    <source>
        <dbReference type="RuleBase" id="RU362125"/>
    </source>
</evidence>
<dbReference type="Gene3D" id="2.40.110.10">
    <property type="entry name" value="Butyryl-CoA Dehydrogenase, subunit A, domain 2"/>
    <property type="match status" value="1"/>
</dbReference>
<keyword evidence="9" id="KW-1185">Reference proteome</keyword>
<evidence type="ECO:0000256" key="3">
    <source>
        <dbReference type="ARBA" id="ARBA00022630"/>
    </source>
</evidence>
<keyword evidence="3 5" id="KW-0285">Flavoprotein</keyword>
<comment type="cofactor">
    <cofactor evidence="1 5">
        <name>FAD</name>
        <dbReference type="ChEBI" id="CHEBI:57692"/>
    </cofactor>
</comment>
<keyword evidence="4 5" id="KW-0274">FAD</keyword>
<dbReference type="InterPro" id="IPR046373">
    <property type="entry name" value="Acyl-CoA_Oxase/DH_mid-dom_sf"/>
</dbReference>
<dbReference type="CDD" id="cd00567">
    <property type="entry name" value="ACAD"/>
    <property type="match status" value="1"/>
</dbReference>
<evidence type="ECO:0000259" key="6">
    <source>
        <dbReference type="Pfam" id="PF00441"/>
    </source>
</evidence>
<dbReference type="InterPro" id="IPR009100">
    <property type="entry name" value="AcylCoA_DH/oxidase_NM_dom_sf"/>
</dbReference>
<evidence type="ECO:0000256" key="1">
    <source>
        <dbReference type="ARBA" id="ARBA00001974"/>
    </source>
</evidence>
<organism evidence="8 9">
    <name type="scientific">Catenulispora pinistramenti</name>
    <dbReference type="NCBI Taxonomy" id="2705254"/>
    <lineage>
        <taxon>Bacteria</taxon>
        <taxon>Bacillati</taxon>
        <taxon>Actinomycetota</taxon>
        <taxon>Actinomycetes</taxon>
        <taxon>Catenulisporales</taxon>
        <taxon>Catenulisporaceae</taxon>
        <taxon>Catenulispora</taxon>
    </lineage>
</organism>
<dbReference type="EMBL" id="JAAFYZ010000036">
    <property type="protein sequence ID" value="MBS2547864.1"/>
    <property type="molecule type" value="Genomic_DNA"/>
</dbReference>
<accession>A0ABS5KP95</accession>
<evidence type="ECO:0000313" key="8">
    <source>
        <dbReference type="EMBL" id="MBS2547864.1"/>
    </source>
</evidence>
<dbReference type="Gene3D" id="1.20.140.10">
    <property type="entry name" value="Butyryl-CoA Dehydrogenase, subunit A, domain 3"/>
    <property type="match status" value="1"/>
</dbReference>
<sequence length="412" mass="44208">MADDGWASMAGRPPAGTDLDDRLRPLDRYCWELTDGLREAGRAVDQNPDAITDHLGLPVIDFETQCTLPPQYRTPNGHPAGILAAGASQLGRVITGERFGYGDPGVLLAAPGPTLSGLAVQALADAEQRRRYYERIAAGPTWTFFGLTEPRKGSAAIELETALTPDADGGFVLTGEKRYVGTAARAQIGVVFCRRAPGPWGIEAVLLDTSSPGFEAELLPMVGLRGARISRIRLAGVPVEPAQILGRQRPPSRRGLYGALHVLHRGRLGLAAMAMGIAQAAADYVRQNRPNLPGQARWRLDEVDERIAVLRRLVHRAAADVDRAVVNVHRIGAVKLRAAELGEEATMLAADLLGPASLVEHPWLEKVYRDARAFEFMEGTGGIHRLSVFQGLIKGDFLAPLSPAAATENAGA</sequence>
<name>A0ABS5KP95_9ACTN</name>
<dbReference type="RefSeq" id="WP_212009445.1">
    <property type="nucleotide sequence ID" value="NZ_JAAFYZ010000036.1"/>
</dbReference>
<dbReference type="InterPro" id="IPR036250">
    <property type="entry name" value="AcylCo_DH-like_C"/>
</dbReference>
<feature type="domain" description="Acyl-CoA oxidase/dehydrogenase middle" evidence="7">
    <location>
        <begin position="145"/>
        <end position="235"/>
    </location>
</feature>
<proteinExistence type="inferred from homology"/>
<dbReference type="SUPFAM" id="SSF56645">
    <property type="entry name" value="Acyl-CoA dehydrogenase NM domain-like"/>
    <property type="match status" value="1"/>
</dbReference>
<reference evidence="8 9" key="1">
    <citation type="submission" date="2020-02" db="EMBL/GenBank/DDBJ databases">
        <title>Acidophilic actinobacteria isolated from forest soil.</title>
        <authorList>
            <person name="Golinska P."/>
        </authorList>
    </citation>
    <scope>NUCLEOTIDE SEQUENCE [LARGE SCALE GENOMIC DNA]</scope>
    <source>
        <strain evidence="8 9">NL8</strain>
    </source>
</reference>
<dbReference type="InterPro" id="IPR009075">
    <property type="entry name" value="AcylCo_DH/oxidase_C"/>
</dbReference>
<feature type="domain" description="Acyl-CoA dehydrogenase/oxidase C-terminal" evidence="6">
    <location>
        <begin position="254"/>
        <end position="391"/>
    </location>
</feature>
<dbReference type="PANTHER" id="PTHR43884:SF12">
    <property type="entry name" value="ISOVALERYL-COA DEHYDROGENASE, MITOCHONDRIAL-RELATED"/>
    <property type="match status" value="1"/>
</dbReference>
<dbReference type="PANTHER" id="PTHR43884">
    <property type="entry name" value="ACYL-COA DEHYDROGENASE"/>
    <property type="match status" value="1"/>
</dbReference>
<comment type="caution">
    <text evidence="8">The sequence shown here is derived from an EMBL/GenBank/DDBJ whole genome shotgun (WGS) entry which is preliminary data.</text>
</comment>
<dbReference type="InterPro" id="IPR037069">
    <property type="entry name" value="AcylCoA_DH/ox_N_sf"/>
</dbReference>
<dbReference type="Pfam" id="PF02770">
    <property type="entry name" value="Acyl-CoA_dh_M"/>
    <property type="match status" value="1"/>
</dbReference>
<evidence type="ECO:0000256" key="4">
    <source>
        <dbReference type="ARBA" id="ARBA00022827"/>
    </source>
</evidence>
<dbReference type="Proteomes" id="UP000730482">
    <property type="component" value="Unassembled WGS sequence"/>
</dbReference>
<dbReference type="Gene3D" id="1.10.540.10">
    <property type="entry name" value="Acyl-CoA dehydrogenase/oxidase, N-terminal domain"/>
    <property type="match status" value="1"/>
</dbReference>
<evidence type="ECO:0000256" key="2">
    <source>
        <dbReference type="ARBA" id="ARBA00009347"/>
    </source>
</evidence>
<evidence type="ECO:0000313" key="9">
    <source>
        <dbReference type="Proteomes" id="UP000730482"/>
    </source>
</evidence>
<dbReference type="InterPro" id="IPR006091">
    <property type="entry name" value="Acyl-CoA_Oxase/DH_mid-dom"/>
</dbReference>